<accession>A0A327RV82</accession>
<sequence>MIGLCKDRQYRYACIDSSDVIMIEDKFHKADLCNFDLYLNVWELNKSLQQ</sequence>
<evidence type="ECO:0000313" key="1">
    <source>
        <dbReference type="EMBL" id="RAJ19962.1"/>
    </source>
</evidence>
<dbReference type="AlphaFoldDB" id="A0A327RV82"/>
<dbReference type="Proteomes" id="UP000249754">
    <property type="component" value="Unassembled WGS sequence"/>
</dbReference>
<dbReference type="EMBL" id="QLLR01000055">
    <property type="protein sequence ID" value="RAJ19962.1"/>
    <property type="molecule type" value="Genomic_DNA"/>
</dbReference>
<reference evidence="1 2" key="1">
    <citation type="submission" date="2018-06" db="EMBL/GenBank/DDBJ databases">
        <title>Genomic Encyclopedia of Archaeal and Bacterial Type Strains, Phase II (KMG-II): from individual species to whole genera.</title>
        <authorList>
            <person name="Goeker M."/>
        </authorList>
    </citation>
    <scope>NUCLEOTIDE SEQUENCE [LARGE SCALE GENOMIC DNA]</scope>
    <source>
        <strain evidence="1 2">DSM 14825</strain>
    </source>
</reference>
<name>A0A327RV82_9SPHI</name>
<organism evidence="1 2">
    <name type="scientific">Pedobacter cryoconitis</name>
    <dbReference type="NCBI Taxonomy" id="188932"/>
    <lineage>
        <taxon>Bacteria</taxon>
        <taxon>Pseudomonadati</taxon>
        <taxon>Bacteroidota</taxon>
        <taxon>Sphingobacteriia</taxon>
        <taxon>Sphingobacteriales</taxon>
        <taxon>Sphingobacteriaceae</taxon>
        <taxon>Pedobacter</taxon>
    </lineage>
</organism>
<evidence type="ECO:0000313" key="2">
    <source>
        <dbReference type="Proteomes" id="UP000249754"/>
    </source>
</evidence>
<gene>
    <name evidence="1" type="ORF">LY11_05239</name>
</gene>
<proteinExistence type="predicted"/>
<protein>
    <submittedName>
        <fullName evidence="1">Uncharacterized protein</fullName>
    </submittedName>
</protein>
<comment type="caution">
    <text evidence="1">The sequence shown here is derived from an EMBL/GenBank/DDBJ whole genome shotgun (WGS) entry which is preliminary data.</text>
</comment>